<evidence type="ECO:0008006" key="5">
    <source>
        <dbReference type="Google" id="ProtNLM"/>
    </source>
</evidence>
<dbReference type="Gene3D" id="3.40.50.150">
    <property type="entry name" value="Vaccinia Virus protein VP39"/>
    <property type="match status" value="1"/>
</dbReference>
<evidence type="ECO:0000313" key="3">
    <source>
        <dbReference type="EMBL" id="MFD1631372.1"/>
    </source>
</evidence>
<dbReference type="InterPro" id="IPR041497">
    <property type="entry name" value="Thump-like"/>
</dbReference>
<comment type="caution">
    <text evidence="3">The sequence shown here is derived from an EMBL/GenBank/DDBJ whole genome shotgun (WGS) entry which is preliminary data.</text>
</comment>
<dbReference type="SUPFAM" id="SSF53335">
    <property type="entry name" value="S-adenosyl-L-methionine-dependent methyltransferases"/>
    <property type="match status" value="1"/>
</dbReference>
<reference evidence="4" key="1">
    <citation type="journal article" date="2019" name="Int. J. Syst. Evol. Microbiol.">
        <title>The Global Catalogue of Microorganisms (GCM) 10K type strain sequencing project: providing services to taxonomists for standard genome sequencing and annotation.</title>
        <authorList>
            <consortium name="The Broad Institute Genomics Platform"/>
            <consortium name="The Broad Institute Genome Sequencing Center for Infectious Disease"/>
            <person name="Wu L."/>
            <person name="Ma J."/>
        </authorList>
    </citation>
    <scope>NUCLEOTIDE SEQUENCE [LARGE SCALE GENOMIC DNA]</scope>
    <source>
        <strain evidence="4">CCUG 53762</strain>
    </source>
</reference>
<dbReference type="InterPro" id="IPR029063">
    <property type="entry name" value="SAM-dependent_MTases_sf"/>
</dbReference>
<organism evidence="3 4">
    <name type="scientific">Pseudopedobacter beijingensis</name>
    <dbReference type="NCBI Taxonomy" id="1207056"/>
    <lineage>
        <taxon>Bacteria</taxon>
        <taxon>Pseudomonadati</taxon>
        <taxon>Bacteroidota</taxon>
        <taxon>Sphingobacteriia</taxon>
        <taxon>Sphingobacteriales</taxon>
        <taxon>Sphingobacteriaceae</taxon>
        <taxon>Pseudopedobacter</taxon>
    </lineage>
</organism>
<dbReference type="InterPro" id="IPR054168">
    <property type="entry name" value="PG_1098_Fer"/>
</dbReference>
<dbReference type="EMBL" id="JBHUDG010000046">
    <property type="protein sequence ID" value="MFD1631372.1"/>
    <property type="molecule type" value="Genomic_DNA"/>
</dbReference>
<feature type="domain" description="PG-1098 ferredoxin-like" evidence="2">
    <location>
        <begin position="279"/>
        <end position="322"/>
    </location>
</feature>
<feature type="domain" description="THUMP-like" evidence="1">
    <location>
        <begin position="339"/>
        <end position="391"/>
    </location>
</feature>
<proteinExistence type="predicted"/>
<dbReference type="Pfam" id="PF18096">
    <property type="entry name" value="Thump_like"/>
    <property type="match status" value="1"/>
</dbReference>
<accession>A0ABW4IHD8</accession>
<name>A0ABW4IHD8_9SPHI</name>
<evidence type="ECO:0000259" key="2">
    <source>
        <dbReference type="Pfam" id="PF22013"/>
    </source>
</evidence>
<sequence>MDVEAILKDEVQQFIVESIHTDINKLILKKSPFTTVSSKQLAQQIQSRKAIQKKLPSWFNTSGILYPPKLNLEQSSSEATAKYKSKLIDKGTLIDLSGGFGVDDFYFAKTASKVHYCEINADLAPLVRHNLTLLGASNIIFHQGNSTSILENIDGIDVIYVDPSRRSDVGNRVFLFEDCEPNLVSNLDYYFKKADKIIVKAAPMLDIESAVKELGNISEIHIVSLYNECKEILFVLEKEVSKTIELKCVLLSDERENIFSFEYGKEKELNISYTDIDKYLYEPDAAILKAGLFKSMVPRFGVSKIHQHSHLYTSDILLSDFPGRCLKVLSVDKFKHFNKTNIHKKANIVVRNFPHKPDELKKKLKINDGGDLFLYFTTDKYNDLVVISCEKTS</sequence>
<dbReference type="Proteomes" id="UP001597118">
    <property type="component" value="Unassembled WGS sequence"/>
</dbReference>
<evidence type="ECO:0000259" key="1">
    <source>
        <dbReference type="Pfam" id="PF18096"/>
    </source>
</evidence>
<dbReference type="RefSeq" id="WP_379663740.1">
    <property type="nucleotide sequence ID" value="NZ_JBHUDG010000046.1"/>
</dbReference>
<evidence type="ECO:0000313" key="4">
    <source>
        <dbReference type="Proteomes" id="UP001597118"/>
    </source>
</evidence>
<gene>
    <name evidence="3" type="ORF">ACFSAH_15960</name>
</gene>
<protein>
    <recommendedName>
        <fullName evidence="5">THUMP-like domain-containing protein</fullName>
    </recommendedName>
</protein>
<keyword evidence="4" id="KW-1185">Reference proteome</keyword>
<dbReference type="Gene3D" id="1.10.10.1110">
    <property type="entry name" value="Methyltransferase PG1098, N-terminal domain"/>
    <property type="match status" value="1"/>
</dbReference>
<dbReference type="Pfam" id="PF22013">
    <property type="entry name" value="PG_1098_Fer"/>
    <property type="match status" value="1"/>
</dbReference>